<dbReference type="EMBL" id="QGKY02001015">
    <property type="protein sequence ID" value="KAF2575015.1"/>
    <property type="molecule type" value="Genomic_DNA"/>
</dbReference>
<comment type="subcellular location">
    <subcellularLocation>
        <location evidence="1">Endomembrane system</location>
    </subcellularLocation>
</comment>
<feature type="compositionally biased region" description="Basic residues" evidence="6">
    <location>
        <begin position="395"/>
        <end position="408"/>
    </location>
</feature>
<dbReference type="InterPro" id="IPR022775">
    <property type="entry name" value="AP_mu_sigma_su"/>
</dbReference>
<feature type="compositionally biased region" description="Polar residues" evidence="6">
    <location>
        <begin position="71"/>
        <end position="81"/>
    </location>
</feature>
<feature type="compositionally biased region" description="Basic and acidic residues" evidence="6">
    <location>
        <begin position="142"/>
        <end position="166"/>
    </location>
</feature>
<evidence type="ECO:0000256" key="4">
    <source>
        <dbReference type="ARBA" id="ARBA00022927"/>
    </source>
</evidence>
<evidence type="ECO:0000256" key="6">
    <source>
        <dbReference type="SAM" id="MobiDB-lite"/>
    </source>
</evidence>
<feature type="compositionally biased region" description="Basic and acidic residues" evidence="6">
    <location>
        <begin position="83"/>
        <end position="104"/>
    </location>
</feature>
<dbReference type="InterPro" id="IPR016635">
    <property type="entry name" value="AP_complex_ssu"/>
</dbReference>
<feature type="compositionally biased region" description="Polar residues" evidence="6">
    <location>
        <begin position="212"/>
        <end position="229"/>
    </location>
</feature>
<sequence length="614" mass="70098">MRVHVNGRLPLIKHSIIEYSNCDEVEATLAYERLEKHCSKCNRLDHDLKDCLEEKARKKALLAAQEAAQKSSNALAQNPPLSHSERRYESEHLRKQTHRREDMSRYSQDQSLNRSNSHRPSRDGSLARSRPHDSYQGGRTSYRHEWQPKGALPRDDRNPFHKEHNYHNKNNASKKLDQFRGDFHSTFPSKSRELRAHGLGEEEHGSPKAHRNSPQEINSASRSRIQPSTRGDPLRLAEPELPPEAVKAAMGEIIGAMTLYANRADPSESSAHKEWLRLAEAQGQVEESVAQMVRASIARELADEVVTEPLGVGPQDRLPVAARLGPVNIEPVSNERPSIMERLGPVNVILPETDAEENHGYGGSLERIPVAERLGPVMNEDEEEALVTRAPTEIKKRKPGTPPGRRKVPASPAPMQASSSRKRKLQQTKPPTNRKKPPSVQERPKKVTKAVPTCEEEVEIERCEKRTRAWKMGIRFILMVNKQGQTRLAQYYEWLTLEQRRALEGEIVRKCLARNYQQCSFVEHRNYKIVYRRYASLFFMVGVDDDENELATLEFIHLLVETMDKHFGNVCELDIMFHLEKAHFMLEEMVMNGCIVETSKANILSPIQLMDKAH</sequence>
<dbReference type="GO" id="GO:0005737">
    <property type="term" value="C:cytoplasm"/>
    <property type="evidence" value="ECO:0007669"/>
    <property type="project" value="UniProtKB-ARBA"/>
</dbReference>
<accession>A0A8S9IYZ4</accession>
<dbReference type="FunFam" id="3.30.450.60:FF:000010">
    <property type="entry name" value="AP complex subunit sigma"/>
    <property type="match status" value="1"/>
</dbReference>
<dbReference type="GO" id="GO:0012505">
    <property type="term" value="C:endomembrane system"/>
    <property type="evidence" value="ECO:0007669"/>
    <property type="project" value="UniProtKB-SubCell"/>
</dbReference>
<keyword evidence="3" id="KW-0813">Transport</keyword>
<keyword evidence="4" id="KW-0653">Protein transport</keyword>
<gene>
    <name evidence="8" type="ORF">F2Q70_00001116</name>
</gene>
<feature type="region of interest" description="Disordered" evidence="6">
    <location>
        <begin position="375"/>
        <end position="449"/>
    </location>
</feature>
<dbReference type="PANTHER" id="PTHR11753">
    <property type="entry name" value="ADAPTOR COMPLEXES SMALL SUBUNIT FAMILY"/>
    <property type="match status" value="1"/>
</dbReference>
<evidence type="ECO:0000256" key="3">
    <source>
        <dbReference type="ARBA" id="ARBA00022448"/>
    </source>
</evidence>
<proteinExistence type="inferred from homology"/>
<dbReference type="AlphaFoldDB" id="A0A8S9IYZ4"/>
<evidence type="ECO:0000256" key="2">
    <source>
        <dbReference type="ARBA" id="ARBA00006972"/>
    </source>
</evidence>
<evidence type="ECO:0000313" key="8">
    <source>
        <dbReference type="EMBL" id="KAF2575015.1"/>
    </source>
</evidence>
<organism evidence="8">
    <name type="scientific">Brassica cretica</name>
    <name type="common">Mustard</name>
    <dbReference type="NCBI Taxonomy" id="69181"/>
    <lineage>
        <taxon>Eukaryota</taxon>
        <taxon>Viridiplantae</taxon>
        <taxon>Streptophyta</taxon>
        <taxon>Embryophyta</taxon>
        <taxon>Tracheophyta</taxon>
        <taxon>Spermatophyta</taxon>
        <taxon>Magnoliopsida</taxon>
        <taxon>eudicotyledons</taxon>
        <taxon>Gunneridae</taxon>
        <taxon>Pentapetalae</taxon>
        <taxon>rosids</taxon>
        <taxon>malvids</taxon>
        <taxon>Brassicales</taxon>
        <taxon>Brassicaceae</taxon>
        <taxon>Brassiceae</taxon>
        <taxon>Brassica</taxon>
    </lineage>
</organism>
<dbReference type="SUPFAM" id="SSF64356">
    <property type="entry name" value="SNARE-like"/>
    <property type="match status" value="1"/>
</dbReference>
<feature type="compositionally biased region" description="Basic residues" evidence="6">
    <location>
        <begin position="420"/>
        <end position="437"/>
    </location>
</feature>
<feature type="compositionally biased region" description="Low complexity" evidence="6">
    <location>
        <begin position="409"/>
        <end position="419"/>
    </location>
</feature>
<name>A0A8S9IYZ4_BRACR</name>
<feature type="domain" description="AP complex mu/sigma subunit" evidence="7">
    <location>
        <begin position="474"/>
        <end position="613"/>
    </location>
</feature>
<reference evidence="8" key="1">
    <citation type="submission" date="2019-12" db="EMBL/GenBank/DDBJ databases">
        <title>Genome sequencing and annotation of Brassica cretica.</title>
        <authorList>
            <person name="Studholme D.J."/>
            <person name="Sarris P.F."/>
        </authorList>
    </citation>
    <scope>NUCLEOTIDE SEQUENCE</scope>
    <source>
        <strain evidence="8">PFS-102/07</strain>
        <tissue evidence="8">Leaf</tissue>
    </source>
</reference>
<dbReference type="Gene3D" id="3.30.450.60">
    <property type="match status" value="1"/>
</dbReference>
<feature type="region of interest" description="Disordered" evidence="6">
    <location>
        <begin position="64"/>
        <end position="239"/>
    </location>
</feature>
<dbReference type="CDD" id="cd14832">
    <property type="entry name" value="AP4_sigma"/>
    <property type="match status" value="1"/>
</dbReference>
<feature type="compositionally biased region" description="Basic and acidic residues" evidence="6">
    <location>
        <begin position="190"/>
        <end position="206"/>
    </location>
</feature>
<evidence type="ECO:0000256" key="1">
    <source>
        <dbReference type="ARBA" id="ARBA00004308"/>
    </source>
</evidence>
<comment type="caution">
    <text evidence="8">The sequence shown here is derived from an EMBL/GenBank/DDBJ whole genome shotgun (WGS) entry which is preliminary data.</text>
</comment>
<dbReference type="Pfam" id="PF01217">
    <property type="entry name" value="Clat_adaptor_s"/>
    <property type="match status" value="1"/>
</dbReference>
<evidence type="ECO:0000256" key="5">
    <source>
        <dbReference type="ARBA" id="ARBA00023136"/>
    </source>
</evidence>
<comment type="similarity">
    <text evidence="2">Belongs to the adaptor complexes small subunit family.</text>
</comment>
<feature type="compositionally biased region" description="Polar residues" evidence="6">
    <location>
        <begin position="105"/>
        <end position="115"/>
    </location>
</feature>
<dbReference type="GO" id="GO:0015031">
    <property type="term" value="P:protein transport"/>
    <property type="evidence" value="ECO:0007669"/>
    <property type="project" value="UniProtKB-KW"/>
</dbReference>
<feature type="compositionally biased region" description="Basic and acidic residues" evidence="6">
    <location>
        <begin position="174"/>
        <end position="183"/>
    </location>
</feature>
<keyword evidence="5" id="KW-0472">Membrane</keyword>
<dbReference type="InterPro" id="IPR011012">
    <property type="entry name" value="Longin-like_dom_sf"/>
</dbReference>
<evidence type="ECO:0000259" key="7">
    <source>
        <dbReference type="Pfam" id="PF01217"/>
    </source>
</evidence>
<protein>
    <recommendedName>
        <fullName evidence="7">AP complex mu/sigma subunit domain-containing protein</fullName>
    </recommendedName>
</protein>